<name>A0ABP0VQN3_9BRYO</name>
<accession>A0ABP0VQN3</accession>
<protein>
    <submittedName>
        <fullName evidence="2">Uncharacterized protein</fullName>
    </submittedName>
</protein>
<evidence type="ECO:0000256" key="1">
    <source>
        <dbReference type="SAM" id="MobiDB-lite"/>
    </source>
</evidence>
<dbReference type="EMBL" id="OZ020105">
    <property type="protein sequence ID" value="CAK9256788.1"/>
    <property type="molecule type" value="Genomic_DNA"/>
</dbReference>
<keyword evidence="3" id="KW-1185">Reference proteome</keyword>
<gene>
    <name evidence="2" type="ORF">CSSPJE1EN1_LOCUS2266</name>
</gene>
<feature type="region of interest" description="Disordered" evidence="1">
    <location>
        <begin position="110"/>
        <end position="134"/>
    </location>
</feature>
<proteinExistence type="predicted"/>
<organism evidence="2 3">
    <name type="scientific">Sphagnum jensenii</name>
    <dbReference type="NCBI Taxonomy" id="128206"/>
    <lineage>
        <taxon>Eukaryota</taxon>
        <taxon>Viridiplantae</taxon>
        <taxon>Streptophyta</taxon>
        <taxon>Embryophyta</taxon>
        <taxon>Bryophyta</taxon>
        <taxon>Sphagnophytina</taxon>
        <taxon>Sphagnopsida</taxon>
        <taxon>Sphagnales</taxon>
        <taxon>Sphagnaceae</taxon>
        <taxon>Sphagnum</taxon>
    </lineage>
</organism>
<evidence type="ECO:0000313" key="3">
    <source>
        <dbReference type="Proteomes" id="UP001497444"/>
    </source>
</evidence>
<dbReference type="Proteomes" id="UP001497444">
    <property type="component" value="Chromosome 10"/>
</dbReference>
<reference evidence="2" key="1">
    <citation type="submission" date="2024-02" db="EMBL/GenBank/DDBJ databases">
        <authorList>
            <consortium name="ELIXIR-Norway"/>
            <consortium name="Elixir Norway"/>
        </authorList>
    </citation>
    <scope>NUCLEOTIDE SEQUENCE</scope>
</reference>
<evidence type="ECO:0000313" key="2">
    <source>
        <dbReference type="EMBL" id="CAK9256788.1"/>
    </source>
</evidence>
<feature type="region of interest" description="Disordered" evidence="1">
    <location>
        <begin position="1"/>
        <end position="95"/>
    </location>
</feature>
<feature type="compositionally biased region" description="Basic and acidic residues" evidence="1">
    <location>
        <begin position="58"/>
        <end position="77"/>
    </location>
</feature>
<sequence>MSSSSSGRSSDLRKERWRSSRRKSPTVTSGDLPPKHAGSNYIGRKQVGQSTSTPSGNGDRDASERGQEGLQDRDRTNTGRKNVFQDASGELEAPPSDVFYFSYASHKGFLSDPLRGRRGSHNDQKVGHGGMEWP</sequence>
<feature type="compositionally biased region" description="Polar residues" evidence="1">
    <location>
        <begin position="47"/>
        <end position="56"/>
    </location>
</feature>